<accession>A0AAV7MZE2</accession>
<keyword evidence="2" id="KW-0732">Signal</keyword>
<evidence type="ECO:0000313" key="4">
    <source>
        <dbReference type="Proteomes" id="UP001066276"/>
    </source>
</evidence>
<feature type="compositionally biased region" description="Basic and acidic residues" evidence="1">
    <location>
        <begin position="88"/>
        <end position="99"/>
    </location>
</feature>
<protein>
    <submittedName>
        <fullName evidence="3">Uncharacterized protein</fullName>
    </submittedName>
</protein>
<reference evidence="3" key="1">
    <citation type="journal article" date="2022" name="bioRxiv">
        <title>Sequencing and chromosome-scale assembly of the giantPleurodeles waltlgenome.</title>
        <authorList>
            <person name="Brown T."/>
            <person name="Elewa A."/>
            <person name="Iarovenko S."/>
            <person name="Subramanian E."/>
            <person name="Araus A.J."/>
            <person name="Petzold A."/>
            <person name="Susuki M."/>
            <person name="Suzuki K.-i.T."/>
            <person name="Hayashi T."/>
            <person name="Toyoda A."/>
            <person name="Oliveira C."/>
            <person name="Osipova E."/>
            <person name="Leigh N.D."/>
            <person name="Simon A."/>
            <person name="Yun M.H."/>
        </authorList>
    </citation>
    <scope>NUCLEOTIDE SEQUENCE</scope>
    <source>
        <strain evidence="3">20211129_DDA</strain>
        <tissue evidence="3">Liver</tissue>
    </source>
</reference>
<feature type="compositionally biased region" description="Basic and acidic residues" evidence="1">
    <location>
        <begin position="46"/>
        <end position="63"/>
    </location>
</feature>
<gene>
    <name evidence="3" type="ORF">NDU88_003719</name>
</gene>
<feature type="chain" id="PRO_5043462487" evidence="2">
    <location>
        <begin position="25"/>
        <end position="99"/>
    </location>
</feature>
<dbReference type="Proteomes" id="UP001066276">
    <property type="component" value="Chromosome 9"/>
</dbReference>
<evidence type="ECO:0000256" key="2">
    <source>
        <dbReference type="SAM" id="SignalP"/>
    </source>
</evidence>
<name>A0AAV7MZE2_PLEWA</name>
<dbReference type="AlphaFoldDB" id="A0AAV7MZE2"/>
<organism evidence="3 4">
    <name type="scientific">Pleurodeles waltl</name>
    <name type="common">Iberian ribbed newt</name>
    <dbReference type="NCBI Taxonomy" id="8319"/>
    <lineage>
        <taxon>Eukaryota</taxon>
        <taxon>Metazoa</taxon>
        <taxon>Chordata</taxon>
        <taxon>Craniata</taxon>
        <taxon>Vertebrata</taxon>
        <taxon>Euteleostomi</taxon>
        <taxon>Amphibia</taxon>
        <taxon>Batrachia</taxon>
        <taxon>Caudata</taxon>
        <taxon>Salamandroidea</taxon>
        <taxon>Salamandridae</taxon>
        <taxon>Pleurodelinae</taxon>
        <taxon>Pleurodeles</taxon>
    </lineage>
</organism>
<proteinExistence type="predicted"/>
<evidence type="ECO:0000256" key="1">
    <source>
        <dbReference type="SAM" id="MobiDB-lite"/>
    </source>
</evidence>
<keyword evidence="4" id="KW-1185">Reference proteome</keyword>
<dbReference type="EMBL" id="JANPWB010000013">
    <property type="protein sequence ID" value="KAJ1106318.1"/>
    <property type="molecule type" value="Genomic_DNA"/>
</dbReference>
<sequence>MWSAPGAFVTLLLFLLGGAPPLRRKSTRQLRSARTAEISISSGRAPPERDGSEPVRARQRTEGSARSGARSQKETSSHPRTSTLPVPGREEKRTRPGPV</sequence>
<feature type="region of interest" description="Disordered" evidence="1">
    <location>
        <begin position="20"/>
        <end position="99"/>
    </location>
</feature>
<evidence type="ECO:0000313" key="3">
    <source>
        <dbReference type="EMBL" id="KAJ1106318.1"/>
    </source>
</evidence>
<feature type="signal peptide" evidence="2">
    <location>
        <begin position="1"/>
        <end position="24"/>
    </location>
</feature>
<comment type="caution">
    <text evidence="3">The sequence shown here is derived from an EMBL/GenBank/DDBJ whole genome shotgun (WGS) entry which is preliminary data.</text>
</comment>